<proteinExistence type="predicted"/>
<dbReference type="AlphaFoldDB" id="A0A550C3V9"/>
<evidence type="ECO:0000313" key="2">
    <source>
        <dbReference type="EMBL" id="TRM59492.1"/>
    </source>
</evidence>
<feature type="region of interest" description="Disordered" evidence="1">
    <location>
        <begin position="32"/>
        <end position="121"/>
    </location>
</feature>
<protein>
    <submittedName>
        <fullName evidence="2">Uncharacterized protein</fullName>
    </submittedName>
</protein>
<keyword evidence="3" id="KW-1185">Reference proteome</keyword>
<gene>
    <name evidence="2" type="ORF">BD626DRAFT_149580</name>
</gene>
<reference evidence="2 3" key="1">
    <citation type="journal article" date="2019" name="New Phytol.">
        <title>Comparative genomics reveals unique wood-decay strategies and fruiting body development in the Schizophyllaceae.</title>
        <authorList>
            <person name="Almasi E."/>
            <person name="Sahu N."/>
            <person name="Krizsan K."/>
            <person name="Balint B."/>
            <person name="Kovacs G.M."/>
            <person name="Kiss B."/>
            <person name="Cseklye J."/>
            <person name="Drula E."/>
            <person name="Henrissat B."/>
            <person name="Nagy I."/>
            <person name="Chovatia M."/>
            <person name="Adam C."/>
            <person name="LaButti K."/>
            <person name="Lipzen A."/>
            <person name="Riley R."/>
            <person name="Grigoriev I.V."/>
            <person name="Nagy L.G."/>
        </authorList>
    </citation>
    <scope>NUCLEOTIDE SEQUENCE [LARGE SCALE GENOMIC DNA]</scope>
    <source>
        <strain evidence="2 3">NL-1724</strain>
    </source>
</reference>
<feature type="compositionally biased region" description="Polar residues" evidence="1">
    <location>
        <begin position="53"/>
        <end position="64"/>
    </location>
</feature>
<name>A0A550C3V9_9AGAR</name>
<dbReference type="Proteomes" id="UP000320762">
    <property type="component" value="Unassembled WGS sequence"/>
</dbReference>
<organism evidence="2 3">
    <name type="scientific">Schizophyllum amplum</name>
    <dbReference type="NCBI Taxonomy" id="97359"/>
    <lineage>
        <taxon>Eukaryota</taxon>
        <taxon>Fungi</taxon>
        <taxon>Dikarya</taxon>
        <taxon>Basidiomycota</taxon>
        <taxon>Agaricomycotina</taxon>
        <taxon>Agaricomycetes</taxon>
        <taxon>Agaricomycetidae</taxon>
        <taxon>Agaricales</taxon>
        <taxon>Schizophyllaceae</taxon>
        <taxon>Schizophyllum</taxon>
    </lineage>
</organism>
<feature type="compositionally biased region" description="Basic residues" evidence="1">
    <location>
        <begin position="37"/>
        <end position="52"/>
    </location>
</feature>
<dbReference type="EMBL" id="VDMD01000027">
    <property type="protein sequence ID" value="TRM59492.1"/>
    <property type="molecule type" value="Genomic_DNA"/>
</dbReference>
<evidence type="ECO:0000313" key="3">
    <source>
        <dbReference type="Proteomes" id="UP000320762"/>
    </source>
</evidence>
<accession>A0A550C3V9</accession>
<evidence type="ECO:0000256" key="1">
    <source>
        <dbReference type="SAM" id="MobiDB-lite"/>
    </source>
</evidence>
<comment type="caution">
    <text evidence="2">The sequence shown here is derived from an EMBL/GenBank/DDBJ whole genome shotgun (WGS) entry which is preliminary data.</text>
</comment>
<sequence length="184" mass="19866">MTCRSGMGRKALALTVPYAPDSTHLVCHAPLSSSHSQHQRRLFAHGPTRRSHSQPGQALATSAAATIPDNDGHQQQCRPRTTRKHSPPIRTCSFRGQDRPAPAPASPRSISTTPPHPSGPQVHIVVILNHLRLRVLPPRPTASGALPPAAATPLKETCMFSTQKRSLPGMQTPIVKQTGRNRHA</sequence>